<dbReference type="Gene3D" id="2.80.10.50">
    <property type="match status" value="3"/>
</dbReference>
<name>A0A423GM75_9PSED</name>
<evidence type="ECO:0008006" key="4">
    <source>
        <dbReference type="Google" id="ProtNLM"/>
    </source>
</evidence>
<gene>
    <name evidence="2" type="ORF">BK658_21385</name>
</gene>
<organism evidence="2 3">
    <name type="scientific">Pseudomonas brassicacearum</name>
    <dbReference type="NCBI Taxonomy" id="930166"/>
    <lineage>
        <taxon>Bacteria</taxon>
        <taxon>Pseudomonadati</taxon>
        <taxon>Pseudomonadota</taxon>
        <taxon>Gammaproteobacteria</taxon>
        <taxon>Pseudomonadales</taxon>
        <taxon>Pseudomonadaceae</taxon>
        <taxon>Pseudomonas</taxon>
    </lineage>
</organism>
<feature type="compositionally biased region" description="Polar residues" evidence="1">
    <location>
        <begin position="1"/>
        <end position="12"/>
    </location>
</feature>
<dbReference type="AlphaFoldDB" id="A0A423GM75"/>
<dbReference type="Pfam" id="PF17164">
    <property type="entry name" value="DUF5122"/>
    <property type="match status" value="2"/>
</dbReference>
<evidence type="ECO:0000256" key="1">
    <source>
        <dbReference type="SAM" id="MobiDB-lite"/>
    </source>
</evidence>
<dbReference type="EMBL" id="MOBI01000023">
    <property type="protein sequence ID" value="ROM92494.1"/>
    <property type="molecule type" value="Genomic_DNA"/>
</dbReference>
<accession>A0A423GM75</accession>
<proteinExistence type="predicted"/>
<comment type="caution">
    <text evidence="2">The sequence shown here is derived from an EMBL/GenBank/DDBJ whole genome shotgun (WGS) entry which is preliminary data.</text>
</comment>
<dbReference type="InterPro" id="IPR013431">
    <property type="entry name" value="Delta_60_rpt"/>
</dbReference>
<sequence length="426" mass="46268">MELQSSNQQQGSPLPDPGFGNNGEVLLTVHGFALSIQSTPNNQTFVGFKPERDYGLVQLDNKGDIDVGFGRQGYVLDGFSNNRDFESFPESTVLVDGKILVTGAVYRSSNRTFYPAAARYTAEGQLDESFNQTGKLILEVIDPLNPDIADSGIGPAAARINTIHTQPLLFSDGKIIFHFYRYGTNGVPGASYLIALNSDGTLDKQFNDVGFLHLLDGNTTMRVRASSVQLDGKILVTAQLNDTNSTAVIIRLDRNGKLDASFAQKGIYRVEAIGSTLATINPTVGGNILTLGTFQHDQPSQLMLLQLTRDGVNDPAFNRGHPLYHSLPNVDLIPLASMIDAKGRILVTGRCFQPRTSTNRYGMIIRLTSDGEFDPGFAHGSGLIISGKIGEYADLILDADNKIQVAGHQTQPEFDSPVIERYLTAD</sequence>
<feature type="region of interest" description="Disordered" evidence="1">
    <location>
        <begin position="1"/>
        <end position="20"/>
    </location>
</feature>
<dbReference type="RefSeq" id="WP_123584186.1">
    <property type="nucleotide sequence ID" value="NZ_MOBI01000023.1"/>
</dbReference>
<reference evidence="2 3" key="1">
    <citation type="submission" date="2016-10" db="EMBL/GenBank/DDBJ databases">
        <title>Comparative genome analysis of multiple Pseudomonas spp. focuses on biocontrol and plant growth promoting traits.</title>
        <authorList>
            <person name="Tao X.-Y."/>
            <person name="Taylor C.G."/>
        </authorList>
    </citation>
    <scope>NUCLEOTIDE SEQUENCE [LARGE SCALE GENOMIC DNA]</scope>
    <source>
        <strain evidence="2 3">37D10</strain>
    </source>
</reference>
<protein>
    <recommendedName>
        <fullName evidence="4">Delta-60 repeat domain-containing protein</fullName>
    </recommendedName>
</protein>
<dbReference type="NCBIfam" id="TIGR02608">
    <property type="entry name" value="delta_60_rpt"/>
    <property type="match status" value="4"/>
</dbReference>
<evidence type="ECO:0000313" key="2">
    <source>
        <dbReference type="EMBL" id="ROM92494.1"/>
    </source>
</evidence>
<evidence type="ECO:0000313" key="3">
    <source>
        <dbReference type="Proteomes" id="UP000284684"/>
    </source>
</evidence>
<dbReference type="Proteomes" id="UP000284684">
    <property type="component" value="Unassembled WGS sequence"/>
</dbReference>